<dbReference type="AlphaFoldDB" id="A0AAV2F9M3"/>
<evidence type="ECO:0000256" key="1">
    <source>
        <dbReference type="SAM" id="MobiDB-lite"/>
    </source>
</evidence>
<feature type="region of interest" description="Disordered" evidence="1">
    <location>
        <begin position="180"/>
        <end position="203"/>
    </location>
</feature>
<name>A0AAV2F9M3_9ROSI</name>
<feature type="region of interest" description="Disordered" evidence="1">
    <location>
        <begin position="93"/>
        <end position="115"/>
    </location>
</feature>
<feature type="compositionally biased region" description="Polar residues" evidence="1">
    <location>
        <begin position="61"/>
        <end position="71"/>
    </location>
</feature>
<accession>A0AAV2F9M3</accession>
<keyword evidence="3" id="KW-1185">Reference proteome</keyword>
<evidence type="ECO:0000313" key="3">
    <source>
        <dbReference type="Proteomes" id="UP001497516"/>
    </source>
</evidence>
<protein>
    <submittedName>
        <fullName evidence="2">Uncharacterized protein</fullName>
    </submittedName>
</protein>
<evidence type="ECO:0000313" key="2">
    <source>
        <dbReference type="EMBL" id="CAL1394956.1"/>
    </source>
</evidence>
<reference evidence="2 3" key="1">
    <citation type="submission" date="2024-04" db="EMBL/GenBank/DDBJ databases">
        <authorList>
            <person name="Fracassetti M."/>
        </authorList>
    </citation>
    <scope>NUCLEOTIDE SEQUENCE [LARGE SCALE GENOMIC DNA]</scope>
</reference>
<feature type="region of interest" description="Disordered" evidence="1">
    <location>
        <begin position="61"/>
        <end position="80"/>
    </location>
</feature>
<dbReference type="Proteomes" id="UP001497516">
    <property type="component" value="Chromosome 6"/>
</dbReference>
<gene>
    <name evidence="2" type="ORF">LTRI10_LOCUS35424</name>
</gene>
<feature type="compositionally biased region" description="Basic and acidic residues" evidence="1">
    <location>
        <begin position="1"/>
        <end position="16"/>
    </location>
</feature>
<dbReference type="EMBL" id="OZ034819">
    <property type="protein sequence ID" value="CAL1394956.1"/>
    <property type="molecule type" value="Genomic_DNA"/>
</dbReference>
<organism evidence="2 3">
    <name type="scientific">Linum trigynum</name>
    <dbReference type="NCBI Taxonomy" id="586398"/>
    <lineage>
        <taxon>Eukaryota</taxon>
        <taxon>Viridiplantae</taxon>
        <taxon>Streptophyta</taxon>
        <taxon>Embryophyta</taxon>
        <taxon>Tracheophyta</taxon>
        <taxon>Spermatophyta</taxon>
        <taxon>Magnoliopsida</taxon>
        <taxon>eudicotyledons</taxon>
        <taxon>Gunneridae</taxon>
        <taxon>Pentapetalae</taxon>
        <taxon>rosids</taxon>
        <taxon>fabids</taxon>
        <taxon>Malpighiales</taxon>
        <taxon>Linaceae</taxon>
        <taxon>Linum</taxon>
    </lineage>
</organism>
<proteinExistence type="predicted"/>
<feature type="region of interest" description="Disordered" evidence="1">
    <location>
        <begin position="1"/>
        <end position="21"/>
    </location>
</feature>
<sequence>MDEKRSHRLEQTKESESGELGDNTILLAAASGLALEGVQVAGTMQFQAEVSGRSVLLLGSRPTTTRSSQPFNAKAESGGLVASEPPAAMEMMTNNESKKKSVTGDPQPPRDRDSPMVVSVNPLTSIASSNDLDKEGLMVEFCNKPGQFQVVVKPIVYTALGPSPQSVGVLVPPATTESGTKALTNKTGSAVETTFTPSSPDES</sequence>